<keyword evidence="1" id="KW-0472">Membrane</keyword>
<dbReference type="EMBL" id="RCUX01000021">
    <property type="protein sequence ID" value="RLP71839.1"/>
    <property type="molecule type" value="Genomic_DNA"/>
</dbReference>
<dbReference type="NCBIfam" id="NF033510">
    <property type="entry name" value="Ca_tandemer"/>
    <property type="match status" value="2"/>
</dbReference>
<dbReference type="Gene3D" id="2.60.40.10">
    <property type="entry name" value="Immunoglobulins"/>
    <property type="match status" value="2"/>
</dbReference>
<dbReference type="InterPro" id="IPR009003">
    <property type="entry name" value="Peptidase_S1_PA"/>
</dbReference>
<proteinExistence type="predicted"/>
<name>A0A3L6ZVG3_9MICO</name>
<keyword evidence="1" id="KW-1133">Transmembrane helix</keyword>
<accession>A0A3L6ZVG3</accession>
<evidence type="ECO:0000313" key="3">
    <source>
        <dbReference type="EMBL" id="RLP71839.1"/>
    </source>
</evidence>
<evidence type="ECO:0000313" key="4">
    <source>
        <dbReference type="Proteomes" id="UP000272503"/>
    </source>
</evidence>
<dbReference type="InterPro" id="IPR013783">
    <property type="entry name" value="Ig-like_fold"/>
</dbReference>
<dbReference type="NCBIfam" id="TIGR01167">
    <property type="entry name" value="LPXTG_anchor"/>
    <property type="match status" value="1"/>
</dbReference>
<dbReference type="InterPro" id="IPR041498">
    <property type="entry name" value="Big_6"/>
</dbReference>
<evidence type="ECO:0000259" key="2">
    <source>
        <dbReference type="Pfam" id="PF17936"/>
    </source>
</evidence>
<protein>
    <submittedName>
        <fullName evidence="3">LPXTG cell wall anchor domain-containing protein</fullName>
    </submittedName>
</protein>
<organism evidence="3 4">
    <name type="scientific">Mycetocola tolaasinivorans</name>
    <dbReference type="NCBI Taxonomy" id="76635"/>
    <lineage>
        <taxon>Bacteria</taxon>
        <taxon>Bacillati</taxon>
        <taxon>Actinomycetota</taxon>
        <taxon>Actinomycetes</taxon>
        <taxon>Micrococcales</taxon>
        <taxon>Microbacteriaceae</taxon>
        <taxon>Mycetocola</taxon>
    </lineage>
</organism>
<sequence length="379" mass="37373">MYGFANEGLRIRSGDSGGAVFQGQTAVGVVSGGIDSINFSVSTDLVSALKLTPGYTVMLALPTPTITTGSGAEVPSNGALTGTASPGATVVVTVNGSAAEVVADASGRWSLPAGSSLGRVDFTVQERDGFNRSEAAVGSATIVLAPVGFDPLDGLVHSAPTVITGTGFPGATVNLTGDVAGTAVVAADGSWSIPVTEELAFGAISISATQSVGTEVSPIATLSFEYAIEAPVIESPADGATFAVGSEPTVVTGRVVPGAEVTATLNGVALSATQTTEPAARAGQATVAFSFDLPTVAVGSHKIEVTQVIAGERSVSTSTFDILAAPVVNPTGPAGVITPGGNLPATGTDPLLAVWAGALILLLGGGAVLAKRRFGQRNG</sequence>
<dbReference type="Gene3D" id="2.40.10.10">
    <property type="entry name" value="Trypsin-like serine proteases"/>
    <property type="match status" value="1"/>
</dbReference>
<gene>
    <name evidence="3" type="ORF">D9V32_15895</name>
</gene>
<dbReference type="InterPro" id="IPR043504">
    <property type="entry name" value="Peptidase_S1_PA_chymotrypsin"/>
</dbReference>
<keyword evidence="4" id="KW-1185">Reference proteome</keyword>
<evidence type="ECO:0000256" key="1">
    <source>
        <dbReference type="SAM" id="Phobius"/>
    </source>
</evidence>
<dbReference type="Pfam" id="PF17936">
    <property type="entry name" value="Big_6"/>
    <property type="match status" value="1"/>
</dbReference>
<dbReference type="Proteomes" id="UP000272503">
    <property type="component" value="Unassembled WGS sequence"/>
</dbReference>
<dbReference type="AlphaFoldDB" id="A0A3L6ZVG3"/>
<dbReference type="SUPFAM" id="SSF50494">
    <property type="entry name" value="Trypsin-like serine proteases"/>
    <property type="match status" value="1"/>
</dbReference>
<keyword evidence="1" id="KW-0812">Transmembrane</keyword>
<feature type="domain" description="Bacterial Ig" evidence="2">
    <location>
        <begin position="155"/>
        <end position="218"/>
    </location>
</feature>
<comment type="caution">
    <text evidence="3">The sequence shown here is derived from an EMBL/GenBank/DDBJ whole genome shotgun (WGS) entry which is preliminary data.</text>
</comment>
<dbReference type="GO" id="GO:0005975">
    <property type="term" value="P:carbohydrate metabolic process"/>
    <property type="evidence" value="ECO:0007669"/>
    <property type="project" value="UniProtKB-ARBA"/>
</dbReference>
<feature type="transmembrane region" description="Helical" evidence="1">
    <location>
        <begin position="352"/>
        <end position="370"/>
    </location>
</feature>
<reference evidence="3 4" key="1">
    <citation type="submission" date="2018-10" db="EMBL/GenBank/DDBJ databases">
        <authorList>
            <person name="Li J."/>
        </authorList>
    </citation>
    <scope>NUCLEOTIDE SEQUENCE [LARGE SCALE GENOMIC DNA]</scope>
    <source>
        <strain evidence="3 4">IF 016277</strain>
    </source>
</reference>